<evidence type="ECO:0000259" key="1">
    <source>
        <dbReference type="Pfam" id="PF02627"/>
    </source>
</evidence>
<dbReference type="PANTHER" id="PTHR33570">
    <property type="entry name" value="4-CARBOXYMUCONOLACTONE DECARBOXYLASE FAMILY PROTEIN"/>
    <property type="match status" value="1"/>
</dbReference>
<dbReference type="InterPro" id="IPR052512">
    <property type="entry name" value="4CMD/NDH-1_regulator"/>
</dbReference>
<protein>
    <recommendedName>
        <fullName evidence="1">Carboxymuconolactone decarboxylase-like domain-containing protein</fullName>
    </recommendedName>
</protein>
<feature type="domain" description="Carboxymuconolactone decarboxylase-like" evidence="1">
    <location>
        <begin position="45"/>
        <end position="117"/>
    </location>
</feature>
<dbReference type="SUPFAM" id="SSF69118">
    <property type="entry name" value="AhpD-like"/>
    <property type="match status" value="2"/>
</dbReference>
<dbReference type="PANTHER" id="PTHR33570:SF10">
    <property type="entry name" value="GAMMA-CARBOXYMUCONOLACTONE DECARBOXYLASE"/>
    <property type="match status" value="1"/>
</dbReference>
<gene>
    <name evidence="2" type="ORF">MNBD_GAMMA11-3000</name>
</gene>
<sequence length="269" mass="30106">MKFSENTAPQQKPGFMMGKKIGSNTFEDSVDFLAEIDEPLADCFIDFVFGEVMTREIITLEERQLCIIAGLTALGELSQLEWHIKAAVNLSIPEREILEIIIHCIPFSGWPKGINALCCFKKSLAEMNMLDDFIKKSKNYANEAPINTSDLRETGRSNGSLIYADYMAVEDLLGGYDKELPKMVTEGIFARFYARPGISIRIRQLSAVAILTALQRLPQLGSHIKGAYMVDCSPDEVKEVIIFMHLYSGWPATLNALTVWNDLKKSGLN</sequence>
<dbReference type="EMBL" id="UOFG01000035">
    <property type="protein sequence ID" value="VAW58387.1"/>
    <property type="molecule type" value="Genomic_DNA"/>
</dbReference>
<proteinExistence type="predicted"/>
<feature type="domain" description="Carboxymuconolactone decarboxylase-like" evidence="1">
    <location>
        <begin position="179"/>
        <end position="261"/>
    </location>
</feature>
<dbReference type="AlphaFoldDB" id="A0A3B0X665"/>
<dbReference type="GO" id="GO:0051920">
    <property type="term" value="F:peroxiredoxin activity"/>
    <property type="evidence" value="ECO:0007669"/>
    <property type="project" value="InterPro"/>
</dbReference>
<dbReference type="InterPro" id="IPR029032">
    <property type="entry name" value="AhpD-like"/>
</dbReference>
<evidence type="ECO:0000313" key="2">
    <source>
        <dbReference type="EMBL" id="VAW58387.1"/>
    </source>
</evidence>
<accession>A0A3B0X665</accession>
<name>A0A3B0X665_9ZZZZ</name>
<reference evidence="2" key="1">
    <citation type="submission" date="2018-06" db="EMBL/GenBank/DDBJ databases">
        <authorList>
            <person name="Zhirakovskaya E."/>
        </authorList>
    </citation>
    <scope>NUCLEOTIDE SEQUENCE</scope>
</reference>
<dbReference type="Gene3D" id="1.20.1290.10">
    <property type="entry name" value="AhpD-like"/>
    <property type="match status" value="1"/>
</dbReference>
<dbReference type="InterPro" id="IPR003779">
    <property type="entry name" value="CMD-like"/>
</dbReference>
<organism evidence="2">
    <name type="scientific">hydrothermal vent metagenome</name>
    <dbReference type="NCBI Taxonomy" id="652676"/>
    <lineage>
        <taxon>unclassified sequences</taxon>
        <taxon>metagenomes</taxon>
        <taxon>ecological metagenomes</taxon>
    </lineage>
</organism>
<dbReference type="Pfam" id="PF02627">
    <property type="entry name" value="CMD"/>
    <property type="match status" value="2"/>
</dbReference>